<proteinExistence type="predicted"/>
<reference evidence="3 4" key="1">
    <citation type="submission" date="2017-05" db="EMBL/GenBank/DDBJ databases">
        <authorList>
            <person name="Varghese N."/>
            <person name="Submissions S."/>
        </authorList>
    </citation>
    <scope>NUCLEOTIDE SEQUENCE [LARGE SCALE GENOMIC DNA]</scope>
    <source>
        <strain evidence="3 4">DSM 21985</strain>
    </source>
</reference>
<sequence length="529" mass="61046">MKNDKPRILLETEGSYPYSGGGVSTWAHILCTELVEKVDFDLLAVTGNPYVESRYRLPQNVHKIIHIPLWGVDEPSDYYDNDRPFSYQIKKKARTTKEVTKNLFKPIFEDFLACLFDPYSNVQHISEVLYGMWKYFDYFDYKQTMRQPLLWFDFKYSLQDYFDVLGMDDHEQPRVFDMTFGMRWFYHFLMPIAAPIPPKVDVTHATIAGFPALASIASKFEYGIPSIVTDHGVYMRERLINVGQADMPFFSKKLLVDLSTIVSRAVYHTADQISPVTTANTDWEKRFEAKEEHILPIYNGVNTDVFVPTPKPSKTKDTPTVVAVAHLFPLKDIETMIETAALVREEIPEVQFTVYGSLEVDKDYVKKCRKLIKERKLEDTFHLGGYHDQPSMIFNEGDISILTSISEGFPYTVIESMSCARPVVATDVGGIRDALEGCGILCKPRDPRDIANGVLKLLKDDDLRLEYGRKARERVLLTFKTEKSVNAYYDSYKELARKERKPLKNQVETASVKYLLEYLYDKEDAYHEK</sequence>
<gene>
    <name evidence="3" type="ORF">SAMN06265219_101165</name>
</gene>
<dbReference type="EMBL" id="FXTP01000001">
    <property type="protein sequence ID" value="SMO34540.1"/>
    <property type="molecule type" value="Genomic_DNA"/>
</dbReference>
<dbReference type="SUPFAM" id="SSF53756">
    <property type="entry name" value="UDP-Glycosyltransferase/glycogen phosphorylase"/>
    <property type="match status" value="1"/>
</dbReference>
<dbReference type="Gene3D" id="3.40.50.2000">
    <property type="entry name" value="Glycogen Phosphorylase B"/>
    <property type="match status" value="2"/>
</dbReference>
<dbReference type="Proteomes" id="UP000317557">
    <property type="component" value="Unassembled WGS sequence"/>
</dbReference>
<dbReference type="InterPro" id="IPR047691">
    <property type="entry name" value="PelF-like"/>
</dbReference>
<evidence type="ECO:0000259" key="1">
    <source>
        <dbReference type="Pfam" id="PF00534"/>
    </source>
</evidence>
<dbReference type="AlphaFoldDB" id="A0A521AIM1"/>
<name>A0A521AIM1_9BACT</name>
<keyword evidence="4" id="KW-1185">Reference proteome</keyword>
<evidence type="ECO:0000259" key="2">
    <source>
        <dbReference type="Pfam" id="PF11997"/>
    </source>
</evidence>
<feature type="domain" description="DUF3492" evidence="2">
    <location>
        <begin position="7"/>
        <end position="291"/>
    </location>
</feature>
<feature type="domain" description="Glycosyl transferase family 1" evidence="1">
    <location>
        <begin position="312"/>
        <end position="474"/>
    </location>
</feature>
<dbReference type="PANTHER" id="PTHR12526">
    <property type="entry name" value="GLYCOSYLTRANSFERASE"/>
    <property type="match status" value="1"/>
</dbReference>
<dbReference type="OrthoDB" id="1522162at2"/>
<evidence type="ECO:0000313" key="3">
    <source>
        <dbReference type="EMBL" id="SMO34540.1"/>
    </source>
</evidence>
<protein>
    <submittedName>
        <fullName evidence="3">Glycosyltransferase involved in cell wall bisynthesis</fullName>
    </submittedName>
</protein>
<dbReference type="GO" id="GO:0016757">
    <property type="term" value="F:glycosyltransferase activity"/>
    <property type="evidence" value="ECO:0007669"/>
    <property type="project" value="InterPro"/>
</dbReference>
<dbReference type="InterPro" id="IPR001296">
    <property type="entry name" value="Glyco_trans_1"/>
</dbReference>
<dbReference type="RefSeq" id="WP_142452691.1">
    <property type="nucleotide sequence ID" value="NZ_FXTP01000001.1"/>
</dbReference>
<accession>A0A521AIM1</accession>
<organism evidence="3 4">
    <name type="scientific">Gracilimonas mengyeensis</name>
    <dbReference type="NCBI Taxonomy" id="1302730"/>
    <lineage>
        <taxon>Bacteria</taxon>
        <taxon>Pseudomonadati</taxon>
        <taxon>Balneolota</taxon>
        <taxon>Balneolia</taxon>
        <taxon>Balneolales</taxon>
        <taxon>Balneolaceae</taxon>
        <taxon>Gracilimonas</taxon>
    </lineage>
</organism>
<evidence type="ECO:0000313" key="4">
    <source>
        <dbReference type="Proteomes" id="UP000317557"/>
    </source>
</evidence>
<dbReference type="InterPro" id="IPR022622">
    <property type="entry name" value="DUF3492"/>
</dbReference>
<dbReference type="PANTHER" id="PTHR12526:SF630">
    <property type="entry name" value="GLYCOSYLTRANSFERASE"/>
    <property type="match status" value="1"/>
</dbReference>
<dbReference type="NCBIfam" id="NF038011">
    <property type="entry name" value="PelF"/>
    <property type="match status" value="1"/>
</dbReference>
<dbReference type="Pfam" id="PF00534">
    <property type="entry name" value="Glycos_transf_1"/>
    <property type="match status" value="1"/>
</dbReference>
<keyword evidence="3" id="KW-0808">Transferase</keyword>
<dbReference type="Pfam" id="PF11997">
    <property type="entry name" value="DUF3492"/>
    <property type="match status" value="1"/>
</dbReference>